<feature type="compositionally biased region" description="Basic and acidic residues" evidence="1">
    <location>
        <begin position="723"/>
        <end position="743"/>
    </location>
</feature>
<proteinExistence type="predicted"/>
<protein>
    <submittedName>
        <fullName evidence="2">Uncharacterized protein</fullName>
    </submittedName>
</protein>
<feature type="compositionally biased region" description="Acidic residues" evidence="1">
    <location>
        <begin position="394"/>
        <end position="408"/>
    </location>
</feature>
<feature type="compositionally biased region" description="Basic and acidic residues" evidence="1">
    <location>
        <begin position="368"/>
        <end position="385"/>
    </location>
</feature>
<dbReference type="AlphaFoldDB" id="A0AAD9RZT1"/>
<organism evidence="2 3">
    <name type="scientific">Odynerus spinipes</name>
    <dbReference type="NCBI Taxonomy" id="1348599"/>
    <lineage>
        <taxon>Eukaryota</taxon>
        <taxon>Metazoa</taxon>
        <taxon>Ecdysozoa</taxon>
        <taxon>Arthropoda</taxon>
        <taxon>Hexapoda</taxon>
        <taxon>Insecta</taxon>
        <taxon>Pterygota</taxon>
        <taxon>Neoptera</taxon>
        <taxon>Endopterygota</taxon>
        <taxon>Hymenoptera</taxon>
        <taxon>Apocrita</taxon>
        <taxon>Aculeata</taxon>
        <taxon>Vespoidea</taxon>
        <taxon>Vespidae</taxon>
        <taxon>Eumeninae</taxon>
        <taxon>Odynerus</taxon>
    </lineage>
</organism>
<dbReference type="Proteomes" id="UP001258017">
    <property type="component" value="Unassembled WGS sequence"/>
</dbReference>
<feature type="compositionally biased region" description="Basic residues" evidence="1">
    <location>
        <begin position="206"/>
        <end position="215"/>
    </location>
</feature>
<feature type="compositionally biased region" description="Acidic residues" evidence="1">
    <location>
        <begin position="348"/>
        <end position="367"/>
    </location>
</feature>
<dbReference type="EMBL" id="JAIFRP010000002">
    <property type="protein sequence ID" value="KAK2588824.1"/>
    <property type="molecule type" value="Genomic_DNA"/>
</dbReference>
<accession>A0AAD9RZT1</accession>
<reference evidence="2" key="1">
    <citation type="submission" date="2021-08" db="EMBL/GenBank/DDBJ databases">
        <authorList>
            <person name="Misof B."/>
            <person name="Oliver O."/>
            <person name="Podsiadlowski L."/>
            <person name="Donath A."/>
            <person name="Peters R."/>
            <person name="Mayer C."/>
            <person name="Rust J."/>
            <person name="Gunkel S."/>
            <person name="Lesny P."/>
            <person name="Martin S."/>
            <person name="Oeyen J.P."/>
            <person name="Petersen M."/>
            <person name="Panagiotis P."/>
            <person name="Wilbrandt J."/>
            <person name="Tanja T."/>
        </authorList>
    </citation>
    <scope>NUCLEOTIDE SEQUENCE</scope>
    <source>
        <strain evidence="2">GBR_01_08_01A</strain>
        <tissue evidence="2">Thorax + abdomen</tissue>
    </source>
</reference>
<feature type="compositionally biased region" description="Basic and acidic residues" evidence="1">
    <location>
        <begin position="10"/>
        <end position="20"/>
    </location>
</feature>
<sequence length="969" mass="114662">MDVNDDEPDDVKRAVPVEKEIKKGEKDDTFEGYPPIKKKKERWQHCAKPSGKKKATKSLAEGECCEMKKDKAAAKEQSKYVTVMVFGKPCVIPKMDIIPRHCLSKKEYVDLLATPHRRCPTQCQQEAVVKKLKPVSQRIKELARPNRQRMLMTLQEGAARLKPEFIDNLIKSLEGETCLTPEQAAKAFRDRKRKRIKKKREEPRKFGRVTRKAKKPGMMSGTTLDKDAVTCQYLMAERFVKSILDWKCPIPKNEYQDIARVIIRRLSYVLEYTPLDESDRKSQQMRFLADVIACWISGVLFEVAEDQKAEMEEVCERKRKEAEEEEEEEEEEDEETDEDTKRRRKDRDEDDEEEEDEEDEEEEEEEKDKELDEEGKKKAKEEKARKPSAKGGVTEDEVAVDADADADADAEKLAEEQEVEEQERLQLEEKERLQKEKEEEEARLQKEKEEEEERLRLEEEARLQKEKEEEEERLRLEEEARLQKEKEEEEARLQKEKEEEEARLQKEKEEEAARLQKEKEEEAARLQKEKEEEEARLKKEKEEEEARLKKEKEEEEARLQKEKEEEEARLQKEKEEEEERLRVEEEARLQKAKEEEEAKLQQEKEEEEERLRLEEEAKLQKAKEEEEAKLQQAKEAEEEKLRLEEEARLQKEKEEEEAKLRSEEEKLRLEEEAKLQKEKEEEAARLQKEKEEEAERLRLEEEAKLQKEKEEEKAALQEEEGEEAKRRREEEKRQREEEKKKEQVLLEQVEEEKREKSILSIGDYGDLFGTDVPFVTFGKLIDVLYAMLETMPEAKGVDQVRDRIQRAIYDKIGGLIEGEDPEALDEHMRDVLIVLAGKIANWLKGILSESQIMFLDKFPAQVESIEVRDWTMWLASVSDTANDWASWLRKVVEEAEDISEEGITRGDWQNWTKSVDIDALLWRRFHLQALHQAHRNVTLMAQRQLVKTGNKTLDFEEKEIRNTNLSVPA</sequence>
<keyword evidence="3" id="KW-1185">Reference proteome</keyword>
<feature type="region of interest" description="Disordered" evidence="1">
    <location>
        <begin position="197"/>
        <end position="221"/>
    </location>
</feature>
<gene>
    <name evidence="2" type="ORF">KPH14_001696</name>
</gene>
<feature type="compositionally biased region" description="Basic and acidic residues" evidence="1">
    <location>
        <begin position="422"/>
        <end position="716"/>
    </location>
</feature>
<reference evidence="2" key="2">
    <citation type="journal article" date="2023" name="Commun. Biol.">
        <title>Intrasexual cuticular hydrocarbon dimorphism in a wasp sheds light on hydrocarbon biosynthesis genes in Hymenoptera.</title>
        <authorList>
            <person name="Moris V.C."/>
            <person name="Podsiadlowski L."/>
            <person name="Martin S."/>
            <person name="Oeyen J.P."/>
            <person name="Donath A."/>
            <person name="Petersen M."/>
            <person name="Wilbrandt J."/>
            <person name="Misof B."/>
            <person name="Liedtke D."/>
            <person name="Thamm M."/>
            <person name="Scheiner R."/>
            <person name="Schmitt T."/>
            <person name="Niehuis O."/>
        </authorList>
    </citation>
    <scope>NUCLEOTIDE SEQUENCE</scope>
    <source>
        <strain evidence="2">GBR_01_08_01A</strain>
    </source>
</reference>
<evidence type="ECO:0000313" key="2">
    <source>
        <dbReference type="EMBL" id="KAK2588824.1"/>
    </source>
</evidence>
<evidence type="ECO:0000256" key="1">
    <source>
        <dbReference type="SAM" id="MobiDB-lite"/>
    </source>
</evidence>
<feature type="region of interest" description="Disordered" evidence="1">
    <location>
        <begin position="1"/>
        <end position="20"/>
    </location>
</feature>
<evidence type="ECO:0000313" key="3">
    <source>
        <dbReference type="Proteomes" id="UP001258017"/>
    </source>
</evidence>
<feature type="region of interest" description="Disordered" evidence="1">
    <location>
        <begin position="319"/>
        <end position="743"/>
    </location>
</feature>
<comment type="caution">
    <text evidence="2">The sequence shown here is derived from an EMBL/GenBank/DDBJ whole genome shotgun (WGS) entry which is preliminary data.</text>
</comment>
<feature type="compositionally biased region" description="Acidic residues" evidence="1">
    <location>
        <begin position="323"/>
        <end position="338"/>
    </location>
</feature>
<name>A0AAD9RZT1_9HYME</name>